<name>A0ACC0F6G1_9ERIC</name>
<dbReference type="Proteomes" id="UP001060215">
    <property type="component" value="Chromosome 11"/>
</dbReference>
<keyword evidence="2" id="KW-1185">Reference proteome</keyword>
<protein>
    <submittedName>
        <fullName evidence="1">U-box domain-containing protein 9</fullName>
    </submittedName>
</protein>
<gene>
    <name evidence="1" type="ORF">LOK49_LG15G01114</name>
</gene>
<accession>A0ACC0F6G1</accession>
<comment type="caution">
    <text evidence="1">The sequence shown here is derived from an EMBL/GenBank/DDBJ whole genome shotgun (WGS) entry which is preliminary data.</text>
</comment>
<dbReference type="EMBL" id="CM045768">
    <property type="protein sequence ID" value="KAI7984210.1"/>
    <property type="molecule type" value="Genomic_DNA"/>
</dbReference>
<evidence type="ECO:0000313" key="1">
    <source>
        <dbReference type="EMBL" id="KAI7984210.1"/>
    </source>
</evidence>
<proteinExistence type="predicted"/>
<reference evidence="1 2" key="1">
    <citation type="journal article" date="2022" name="Plant J.">
        <title>Chromosome-level genome of Camellia lanceoleosa provides a valuable resource for understanding genome evolution and self-incompatibility.</title>
        <authorList>
            <person name="Gong W."/>
            <person name="Xiao S."/>
            <person name="Wang L."/>
            <person name="Liao Z."/>
            <person name="Chang Y."/>
            <person name="Mo W."/>
            <person name="Hu G."/>
            <person name="Li W."/>
            <person name="Zhao G."/>
            <person name="Zhu H."/>
            <person name="Hu X."/>
            <person name="Ji K."/>
            <person name="Xiang X."/>
            <person name="Song Q."/>
            <person name="Yuan D."/>
            <person name="Jin S."/>
            <person name="Zhang L."/>
        </authorList>
    </citation>
    <scope>NUCLEOTIDE SEQUENCE [LARGE SCALE GENOMIC DNA]</scope>
    <source>
        <strain evidence="1">SQ_2022a</strain>
    </source>
</reference>
<sequence>MANPEDFDTGPRKAENATELKKELQRQIKPILDEDDYEIKATDEAIRILSSLKELKVKGIEITNETLRFVASLKELKCKESASYMVVPEEFKCPISGEIMHDPVVLATGQTCDRCSIMEWLDDDHWLCPQTAKVLSYTILSPNHLVREMITQWCKDRSIKLAEPRERIMDESKITEADKVCLFSLLKKMFSSSISDQKRAARELRRLTRYQPSFRALFVESKDAISRSLEPLVSPAGNGSAAHLLLDPELQEDLITLVHNISVHEKNKRPIARNPIVVPLLIETLKTGLTIQTKSNAAASLFTLATFDCNKVIIGNLGVFKPLIDLVEEGHPVAMKDVLLAIYKLCENRENRVKAVQDGAVRVLVKKIMEEEGTGPVVSMLLTVLTLLSSQQQAVEEMGELGTVPWLLRMVRTTNDETNMVNCSAILLNICRRDRNKRKEMWEAEIANRTISRVAVSRNPSASQNGNAILEKLRKHIIQ</sequence>
<organism evidence="1 2">
    <name type="scientific">Camellia lanceoleosa</name>
    <dbReference type="NCBI Taxonomy" id="1840588"/>
    <lineage>
        <taxon>Eukaryota</taxon>
        <taxon>Viridiplantae</taxon>
        <taxon>Streptophyta</taxon>
        <taxon>Embryophyta</taxon>
        <taxon>Tracheophyta</taxon>
        <taxon>Spermatophyta</taxon>
        <taxon>Magnoliopsida</taxon>
        <taxon>eudicotyledons</taxon>
        <taxon>Gunneridae</taxon>
        <taxon>Pentapetalae</taxon>
        <taxon>asterids</taxon>
        <taxon>Ericales</taxon>
        <taxon>Theaceae</taxon>
        <taxon>Camellia</taxon>
    </lineage>
</organism>
<evidence type="ECO:0000313" key="2">
    <source>
        <dbReference type="Proteomes" id="UP001060215"/>
    </source>
</evidence>